<dbReference type="Pfam" id="PF00797">
    <property type="entry name" value="Acetyltransf_2"/>
    <property type="match status" value="1"/>
</dbReference>
<comment type="caution">
    <text evidence="3">The sequence shown here is derived from an EMBL/GenBank/DDBJ whole genome shotgun (WGS) entry which is preliminary data.</text>
</comment>
<dbReference type="Gene3D" id="2.40.128.150">
    <property type="entry name" value="Cysteine proteinases"/>
    <property type="match status" value="1"/>
</dbReference>
<reference evidence="4" key="1">
    <citation type="journal article" date="2019" name="Int. J. Syst. Evol. Microbiol.">
        <title>The Global Catalogue of Microorganisms (GCM) 10K type strain sequencing project: providing services to taxonomists for standard genome sequencing and annotation.</title>
        <authorList>
            <consortium name="The Broad Institute Genomics Platform"/>
            <consortium name="The Broad Institute Genome Sequencing Center for Infectious Disease"/>
            <person name="Wu L."/>
            <person name="Ma J."/>
        </authorList>
    </citation>
    <scope>NUCLEOTIDE SEQUENCE [LARGE SCALE GENOMIC DNA]</scope>
    <source>
        <strain evidence="4">JCM 18304</strain>
    </source>
</reference>
<dbReference type="InterPro" id="IPR038765">
    <property type="entry name" value="Papain-like_cys_pep_sf"/>
</dbReference>
<dbReference type="InterPro" id="IPR001447">
    <property type="entry name" value="Arylamine_N-AcTrfase"/>
</dbReference>
<protein>
    <submittedName>
        <fullName evidence="3">Arylamine N-acetyltransferase</fullName>
    </submittedName>
</protein>
<dbReference type="PANTHER" id="PTHR11786:SF0">
    <property type="entry name" value="ARYLAMINE N-ACETYLTRANSFERASE 4-RELATED"/>
    <property type="match status" value="1"/>
</dbReference>
<evidence type="ECO:0000256" key="1">
    <source>
        <dbReference type="ARBA" id="ARBA00006547"/>
    </source>
</evidence>
<evidence type="ECO:0000313" key="4">
    <source>
        <dbReference type="Proteomes" id="UP001501570"/>
    </source>
</evidence>
<comment type="similarity">
    <text evidence="1 2">Belongs to the arylamine N-acetyltransferase family.</text>
</comment>
<evidence type="ECO:0000313" key="3">
    <source>
        <dbReference type="EMBL" id="GAA5191813.1"/>
    </source>
</evidence>
<dbReference type="Gene3D" id="3.30.2140.10">
    <property type="entry name" value="Arylamine N-acetyltransferase"/>
    <property type="match status" value="1"/>
</dbReference>
<accession>A0ABP9S7F0</accession>
<dbReference type="Proteomes" id="UP001501570">
    <property type="component" value="Unassembled WGS sequence"/>
</dbReference>
<sequence length="250" mass="27486">MDTKRYLARIGAEFSTPDPATLRALQRAHLAAVPFENLSIHLGEPVVLSEDALFDKVVNRRRGGFCYELNGLFAAGLSALGYRVELLSARTHGDGGYGPPLDHLALRVEADGPWLVDVGFGRFSAEPLRLDTDAEQYDPEGVFRVVSGPDGIDVSMNGVPQYRLDTRAYALTDFVPTCWWQQTSPDSHFTRSVTCSLPTPAGRVTLSGNRLITTTGGVRDERRLSTDAEIRDAYRTYFGIELDRLPALPG</sequence>
<dbReference type="PRINTS" id="PR01543">
    <property type="entry name" value="ANATRNSFRASE"/>
</dbReference>
<dbReference type="RefSeq" id="WP_345633399.1">
    <property type="nucleotide sequence ID" value="NZ_BAABJQ010000016.1"/>
</dbReference>
<evidence type="ECO:0000256" key="2">
    <source>
        <dbReference type="RuleBase" id="RU003452"/>
    </source>
</evidence>
<proteinExistence type="inferred from homology"/>
<keyword evidence="4" id="KW-1185">Reference proteome</keyword>
<dbReference type="PANTHER" id="PTHR11786">
    <property type="entry name" value="N-HYDROXYARYLAMINE O-ACETYLTRANSFERASE"/>
    <property type="match status" value="1"/>
</dbReference>
<name>A0ABP9S7F0_9ACTN</name>
<gene>
    <name evidence="3" type="ORF">GCM10023322_50060</name>
</gene>
<organism evidence="3 4">
    <name type="scientific">Rugosimonospora acidiphila</name>
    <dbReference type="NCBI Taxonomy" id="556531"/>
    <lineage>
        <taxon>Bacteria</taxon>
        <taxon>Bacillati</taxon>
        <taxon>Actinomycetota</taxon>
        <taxon>Actinomycetes</taxon>
        <taxon>Micromonosporales</taxon>
        <taxon>Micromonosporaceae</taxon>
        <taxon>Rugosimonospora</taxon>
    </lineage>
</organism>
<dbReference type="EMBL" id="BAABJQ010000016">
    <property type="protein sequence ID" value="GAA5191813.1"/>
    <property type="molecule type" value="Genomic_DNA"/>
</dbReference>
<dbReference type="SUPFAM" id="SSF54001">
    <property type="entry name" value="Cysteine proteinases"/>
    <property type="match status" value="1"/>
</dbReference>